<evidence type="ECO:0000256" key="5">
    <source>
        <dbReference type="ARBA" id="ARBA00023136"/>
    </source>
</evidence>
<feature type="compositionally biased region" description="Low complexity" evidence="6">
    <location>
        <begin position="348"/>
        <end position="363"/>
    </location>
</feature>
<dbReference type="Pfam" id="PF02653">
    <property type="entry name" value="BPD_transp_2"/>
    <property type="match status" value="1"/>
</dbReference>
<feature type="transmembrane region" description="Helical" evidence="7">
    <location>
        <begin position="250"/>
        <end position="269"/>
    </location>
</feature>
<feature type="transmembrane region" description="Helical" evidence="7">
    <location>
        <begin position="122"/>
        <end position="148"/>
    </location>
</feature>
<dbReference type="AlphaFoldDB" id="A0A0M2H4N9"/>
<feature type="transmembrane region" description="Helical" evidence="7">
    <location>
        <begin position="47"/>
        <end position="65"/>
    </location>
</feature>
<keyword evidence="9" id="KW-1185">Reference proteome</keyword>
<feature type="transmembrane region" description="Helical" evidence="7">
    <location>
        <begin position="276"/>
        <end position="298"/>
    </location>
</feature>
<organism evidence="8 9">
    <name type="scientific">Microbacterium terrae</name>
    <dbReference type="NCBI Taxonomy" id="69369"/>
    <lineage>
        <taxon>Bacteria</taxon>
        <taxon>Bacillati</taxon>
        <taxon>Actinomycetota</taxon>
        <taxon>Actinomycetes</taxon>
        <taxon>Micrococcales</taxon>
        <taxon>Microbacteriaceae</taxon>
        <taxon>Microbacterium</taxon>
    </lineage>
</organism>
<dbReference type="Proteomes" id="UP000033956">
    <property type="component" value="Unassembled WGS sequence"/>
</dbReference>
<dbReference type="CDD" id="cd06579">
    <property type="entry name" value="TM_PBP1_transp_AraH_like"/>
    <property type="match status" value="1"/>
</dbReference>
<evidence type="ECO:0000256" key="4">
    <source>
        <dbReference type="ARBA" id="ARBA00022989"/>
    </source>
</evidence>
<dbReference type="InterPro" id="IPR001851">
    <property type="entry name" value="ABC_transp_permease"/>
</dbReference>
<gene>
    <name evidence="8" type="primary">ytfT</name>
    <name evidence="8" type="ORF">RS81_02502</name>
</gene>
<feature type="transmembrane region" description="Helical" evidence="7">
    <location>
        <begin position="219"/>
        <end position="238"/>
    </location>
</feature>
<name>A0A0M2H4N9_9MICO</name>
<dbReference type="GO" id="GO:0022857">
    <property type="term" value="F:transmembrane transporter activity"/>
    <property type="evidence" value="ECO:0007669"/>
    <property type="project" value="InterPro"/>
</dbReference>
<dbReference type="RefSeq" id="WP_045276400.1">
    <property type="nucleotide sequence ID" value="NZ_BAAAUP010000002.1"/>
</dbReference>
<comment type="caution">
    <text evidence="8">The sequence shown here is derived from an EMBL/GenBank/DDBJ whole genome shotgun (WGS) entry which is preliminary data.</text>
</comment>
<dbReference type="PANTHER" id="PTHR32196">
    <property type="entry name" value="ABC TRANSPORTER PERMEASE PROTEIN YPHD-RELATED-RELATED"/>
    <property type="match status" value="1"/>
</dbReference>
<dbReference type="PANTHER" id="PTHR32196:SF19">
    <property type="entry name" value="GALACTOFURANOSE TRANSPORTER PERMEASE PROTEIN YTFT"/>
    <property type="match status" value="1"/>
</dbReference>
<comment type="subcellular location">
    <subcellularLocation>
        <location evidence="1">Cell membrane</location>
        <topology evidence="1">Multi-pass membrane protein</topology>
    </subcellularLocation>
</comment>
<evidence type="ECO:0000313" key="8">
    <source>
        <dbReference type="EMBL" id="KJL38707.1"/>
    </source>
</evidence>
<feature type="transmembrane region" description="Helical" evidence="7">
    <location>
        <begin position="168"/>
        <end position="189"/>
    </location>
</feature>
<reference evidence="8 9" key="1">
    <citation type="submission" date="2015-02" db="EMBL/GenBank/DDBJ databases">
        <title>Draft genome sequences of ten Microbacterium spp. with emphasis on heavy metal contaminated environments.</title>
        <authorList>
            <person name="Corretto E."/>
        </authorList>
    </citation>
    <scope>NUCLEOTIDE SEQUENCE [LARGE SCALE GENOMIC DNA]</scope>
    <source>
        <strain evidence="8 9">DSM 12510</strain>
    </source>
</reference>
<dbReference type="STRING" id="92835.RS81_02502"/>
<keyword evidence="2" id="KW-1003">Cell membrane</keyword>
<dbReference type="PATRIC" id="fig|92835.4.peg.2535"/>
<feature type="transmembrane region" description="Helical" evidence="7">
    <location>
        <begin position="95"/>
        <end position="115"/>
    </location>
</feature>
<evidence type="ECO:0000256" key="2">
    <source>
        <dbReference type="ARBA" id="ARBA00022475"/>
    </source>
</evidence>
<evidence type="ECO:0000256" key="7">
    <source>
        <dbReference type="SAM" id="Phobius"/>
    </source>
</evidence>
<evidence type="ECO:0000256" key="6">
    <source>
        <dbReference type="SAM" id="MobiDB-lite"/>
    </source>
</evidence>
<accession>A0A0M2H4N9</accession>
<dbReference type="OrthoDB" id="9808136at2"/>
<sequence length="363" mass="37244">MKKLLTHRLVWPIAALITLIVINTIARPQFISVTVRDGQLYGPLIDILRNSAPLMLVALGMTIVIATRGIDLSVGAIMAVSGAVALTVIDASGSPGSLGTVFVALLVALLVSLVLGSWNGLLVSVLGIQPIIATLVLMLAGRGIALLITDGFITTVTSAPYKFIATGYLIGLPFALFISAAAVAVIAVIERRTALGMLTEAVGINPAASRLAGVRARGIIFGAYAASGLLAGMAGILYSSNIMAADANATGQYIELYAILAVVLGGTSLMGGKFTIAGTVVGVFTIQTLESTILFLGVPSAQAPVFFAVVVIVVVLVQSPRLHAFVRGLFARRRSSSDAAPPPPTAPKPTDAPQTPAPAEVAS</sequence>
<evidence type="ECO:0000256" key="3">
    <source>
        <dbReference type="ARBA" id="ARBA00022692"/>
    </source>
</evidence>
<evidence type="ECO:0000313" key="9">
    <source>
        <dbReference type="Proteomes" id="UP000033956"/>
    </source>
</evidence>
<feature type="region of interest" description="Disordered" evidence="6">
    <location>
        <begin position="333"/>
        <end position="363"/>
    </location>
</feature>
<keyword evidence="4 7" id="KW-1133">Transmembrane helix</keyword>
<feature type="transmembrane region" description="Helical" evidence="7">
    <location>
        <begin position="304"/>
        <end position="326"/>
    </location>
</feature>
<keyword evidence="5 7" id="KW-0472">Membrane</keyword>
<proteinExistence type="predicted"/>
<dbReference type="EMBL" id="JYIZ01000054">
    <property type="protein sequence ID" value="KJL38707.1"/>
    <property type="molecule type" value="Genomic_DNA"/>
</dbReference>
<feature type="transmembrane region" description="Helical" evidence="7">
    <location>
        <begin position="9"/>
        <end position="27"/>
    </location>
</feature>
<evidence type="ECO:0000256" key="1">
    <source>
        <dbReference type="ARBA" id="ARBA00004651"/>
    </source>
</evidence>
<feature type="transmembrane region" description="Helical" evidence="7">
    <location>
        <begin position="72"/>
        <end position="89"/>
    </location>
</feature>
<protein>
    <submittedName>
        <fullName evidence="8">Inner membrane ABC transporter permease protein YtfT</fullName>
    </submittedName>
</protein>
<keyword evidence="3 7" id="KW-0812">Transmembrane</keyword>
<dbReference type="GO" id="GO:0005886">
    <property type="term" value="C:plasma membrane"/>
    <property type="evidence" value="ECO:0007669"/>
    <property type="project" value="UniProtKB-SubCell"/>
</dbReference>